<dbReference type="AlphaFoldDB" id="A0A1Y1WGQ3"/>
<organism evidence="6 7">
    <name type="scientific">Linderina pennispora</name>
    <dbReference type="NCBI Taxonomy" id="61395"/>
    <lineage>
        <taxon>Eukaryota</taxon>
        <taxon>Fungi</taxon>
        <taxon>Fungi incertae sedis</taxon>
        <taxon>Zoopagomycota</taxon>
        <taxon>Kickxellomycotina</taxon>
        <taxon>Kickxellomycetes</taxon>
        <taxon>Kickxellales</taxon>
        <taxon>Kickxellaceae</taxon>
        <taxon>Linderina</taxon>
    </lineage>
</organism>
<evidence type="ECO:0000313" key="6">
    <source>
        <dbReference type="EMBL" id="ORX72667.1"/>
    </source>
</evidence>
<dbReference type="Gene3D" id="3.90.1640.10">
    <property type="entry name" value="inorganic pyrophosphatase (n-terminal core)"/>
    <property type="match status" value="1"/>
</dbReference>
<dbReference type="Gene3D" id="3.10.310.20">
    <property type="entry name" value="DHHA2 domain"/>
    <property type="match status" value="1"/>
</dbReference>
<dbReference type="Proteomes" id="UP000193922">
    <property type="component" value="Unassembled WGS sequence"/>
</dbReference>
<dbReference type="GeneID" id="63803066"/>
<comment type="cofactor">
    <cofactor evidence="1">
        <name>Mn(2+)</name>
        <dbReference type="ChEBI" id="CHEBI:29035"/>
    </cofactor>
</comment>
<dbReference type="InterPro" id="IPR001667">
    <property type="entry name" value="DDH_dom"/>
</dbReference>
<dbReference type="InterPro" id="IPR038222">
    <property type="entry name" value="DHHA2_dom_sf"/>
</dbReference>
<dbReference type="EMBL" id="MCFD01000002">
    <property type="protein sequence ID" value="ORX72667.1"/>
    <property type="molecule type" value="Genomic_DNA"/>
</dbReference>
<dbReference type="OrthoDB" id="374045at2759"/>
<dbReference type="SMART" id="SM01131">
    <property type="entry name" value="DHHA2"/>
    <property type="match status" value="1"/>
</dbReference>
<dbReference type="PANTHER" id="PTHR12112:SF39">
    <property type="entry name" value="EG:152A3.5 PROTEIN (FBGN0003116_PN PROTEIN)"/>
    <property type="match status" value="1"/>
</dbReference>
<comment type="caution">
    <text evidence="6">The sequence shown here is derived from an EMBL/GenBank/DDBJ whole genome shotgun (WGS) entry which is preliminary data.</text>
</comment>
<dbReference type="GO" id="GO:0004309">
    <property type="term" value="F:exopolyphosphatase activity"/>
    <property type="evidence" value="ECO:0007669"/>
    <property type="project" value="TreeGrafter"/>
</dbReference>
<dbReference type="GO" id="GO:0005737">
    <property type="term" value="C:cytoplasm"/>
    <property type="evidence" value="ECO:0007669"/>
    <property type="project" value="InterPro"/>
</dbReference>
<keyword evidence="2" id="KW-0479">Metal-binding</keyword>
<dbReference type="GO" id="GO:0046872">
    <property type="term" value="F:metal ion binding"/>
    <property type="evidence" value="ECO:0007669"/>
    <property type="project" value="UniProtKB-KW"/>
</dbReference>
<gene>
    <name evidence="6" type="ORF">DL89DRAFT_264874</name>
</gene>
<dbReference type="InterPro" id="IPR004097">
    <property type="entry name" value="DHHA2"/>
</dbReference>
<dbReference type="SUPFAM" id="SSF64182">
    <property type="entry name" value="DHH phosphoesterases"/>
    <property type="match status" value="1"/>
</dbReference>
<evidence type="ECO:0000256" key="4">
    <source>
        <dbReference type="ARBA" id="ARBA00023211"/>
    </source>
</evidence>
<feature type="domain" description="DHHA2" evidence="5">
    <location>
        <begin position="245"/>
        <end position="400"/>
    </location>
</feature>
<evidence type="ECO:0000256" key="3">
    <source>
        <dbReference type="ARBA" id="ARBA00022801"/>
    </source>
</evidence>
<name>A0A1Y1WGQ3_9FUNG</name>
<keyword evidence="3" id="KW-0378">Hydrolase</keyword>
<keyword evidence="7" id="KW-1185">Reference proteome</keyword>
<keyword evidence="4" id="KW-0464">Manganese</keyword>
<evidence type="ECO:0000259" key="5">
    <source>
        <dbReference type="SMART" id="SM01131"/>
    </source>
</evidence>
<dbReference type="InterPro" id="IPR038763">
    <property type="entry name" value="DHH_sf"/>
</dbReference>
<dbReference type="STRING" id="61395.A0A1Y1WGQ3"/>
<evidence type="ECO:0000313" key="7">
    <source>
        <dbReference type="Proteomes" id="UP000193922"/>
    </source>
</evidence>
<dbReference type="RefSeq" id="XP_040746007.1">
    <property type="nucleotide sequence ID" value="XM_040886418.1"/>
</dbReference>
<proteinExistence type="predicted"/>
<evidence type="ECO:0000256" key="2">
    <source>
        <dbReference type="ARBA" id="ARBA00022723"/>
    </source>
</evidence>
<protein>
    <submittedName>
        <fullName evidence="6">DHH phosphoesterase</fullName>
    </submittedName>
</protein>
<dbReference type="Pfam" id="PF01368">
    <property type="entry name" value="DHH"/>
    <property type="match status" value="1"/>
</dbReference>
<sequence>MTVATFGNFLKSLGNNTALLHNPTIHQGKLALVLGNESADLDSMVSSVGLAYALSAQYPDTQHIPVINVNRSDLALRPECDLLLRETLMTEGGSIDDLTFIDDFNLQMVTDQGDIGIWLADHNAPASRQSFLERYVVGIVDHHADEGKSQGAKVRQIETVGSCSTLVAERIKGLGDLVEPTLARMLLAPILIDTTNLSPAAKRATPKDIDMAGWLTPQVDCTPMAEGNVTADNETLAVADPAQLFKTLDKLKGKVSHLSSRDLLRKDYKQWQVADPSGTAWSVGISSISYRLKKWLKRDGKKDIKNAIQSWVAEQKLDIALVMTHGKVKDESGEKAYGRELLVVFPESTDKAVVDKQEKVLRALRDTEELELAEFYDPAKPEYLFFASRKQVFPAVKAIIEGIDCSEQQPVARPSL</sequence>
<dbReference type="Pfam" id="PF02833">
    <property type="entry name" value="DHHA2"/>
    <property type="match status" value="1"/>
</dbReference>
<dbReference type="PANTHER" id="PTHR12112">
    <property type="entry name" value="BNIP - RELATED"/>
    <property type="match status" value="1"/>
</dbReference>
<accession>A0A1Y1WGQ3</accession>
<reference evidence="6 7" key="1">
    <citation type="submission" date="2016-07" db="EMBL/GenBank/DDBJ databases">
        <title>Pervasive Adenine N6-methylation of Active Genes in Fungi.</title>
        <authorList>
            <consortium name="DOE Joint Genome Institute"/>
            <person name="Mondo S.J."/>
            <person name="Dannebaum R.O."/>
            <person name="Kuo R.C."/>
            <person name="Labutti K."/>
            <person name="Haridas S."/>
            <person name="Kuo A."/>
            <person name="Salamov A."/>
            <person name="Ahrendt S.R."/>
            <person name="Lipzen A."/>
            <person name="Sullivan W."/>
            <person name="Andreopoulos W.B."/>
            <person name="Clum A."/>
            <person name="Lindquist E."/>
            <person name="Daum C."/>
            <person name="Ramamoorthy G.K."/>
            <person name="Gryganskyi A."/>
            <person name="Culley D."/>
            <person name="Magnuson J.K."/>
            <person name="James T.Y."/>
            <person name="O'Malley M.A."/>
            <person name="Stajich J.E."/>
            <person name="Spatafora J.W."/>
            <person name="Visel A."/>
            <person name="Grigoriev I.V."/>
        </authorList>
    </citation>
    <scope>NUCLEOTIDE SEQUENCE [LARGE SCALE GENOMIC DNA]</scope>
    <source>
        <strain evidence="6 7">ATCC 12442</strain>
    </source>
</reference>
<evidence type="ECO:0000256" key="1">
    <source>
        <dbReference type="ARBA" id="ARBA00001936"/>
    </source>
</evidence>